<feature type="signal peptide" evidence="1">
    <location>
        <begin position="1"/>
        <end position="18"/>
    </location>
</feature>
<evidence type="ECO:0000313" key="2">
    <source>
        <dbReference type="EMBL" id="SLN17827.1"/>
    </source>
</evidence>
<keyword evidence="3" id="KW-1185">Reference proteome</keyword>
<dbReference type="Proteomes" id="UP000193061">
    <property type="component" value="Unassembled WGS sequence"/>
</dbReference>
<dbReference type="InterPro" id="IPR029045">
    <property type="entry name" value="ClpP/crotonase-like_dom_sf"/>
</dbReference>
<sequence length="342" mass="37685">MKYLFALCFTFLATPLLSANVFAVDHPVCDYRLEGPIEDGDATQVAPLSSTYDGVVLCLNSPGGSLIEGRKIFDVIWDGNIKTRVLAEERCESACALAFLGGSINTGTANIRFQQRAIEPGARLGFHAPSLNLQSGGSYPAALVNNAFETALTSAEQIFAINLHEEHGVIAMNNFLYQRILTTRPESMYYISTIGDAVMANIEVVGAELPETPALENLTALCDNFWAANKQAARPDYTSAAQYFKEVRQGVYGTRNPKEIPEPDAFAAKVGDYYSSAKFWENGCLVKVDHDFRNYSEAEAQLEIYEFQTGNETPEDLDYSESFTVPVWHMLTPETQLTPLSP</sequence>
<dbReference type="OrthoDB" id="7838311at2"/>
<accession>A0A1X6YD81</accession>
<dbReference type="RefSeq" id="WP_085804147.1">
    <property type="nucleotide sequence ID" value="NZ_FWFX01000002.1"/>
</dbReference>
<evidence type="ECO:0000313" key="3">
    <source>
        <dbReference type="Proteomes" id="UP000193061"/>
    </source>
</evidence>
<dbReference type="GO" id="GO:0006508">
    <property type="term" value="P:proteolysis"/>
    <property type="evidence" value="ECO:0007669"/>
    <property type="project" value="InterPro"/>
</dbReference>
<dbReference type="Gene3D" id="3.90.226.10">
    <property type="entry name" value="2-enoyl-CoA Hydratase, Chain A, domain 1"/>
    <property type="match status" value="1"/>
</dbReference>
<dbReference type="GO" id="GO:0004252">
    <property type="term" value="F:serine-type endopeptidase activity"/>
    <property type="evidence" value="ECO:0007669"/>
    <property type="project" value="InterPro"/>
</dbReference>
<proteinExistence type="predicted"/>
<organism evidence="2 3">
    <name type="scientific">Roseovarius albus</name>
    <dbReference type="NCBI Taxonomy" id="1247867"/>
    <lineage>
        <taxon>Bacteria</taxon>
        <taxon>Pseudomonadati</taxon>
        <taxon>Pseudomonadota</taxon>
        <taxon>Alphaproteobacteria</taxon>
        <taxon>Rhodobacterales</taxon>
        <taxon>Roseobacteraceae</taxon>
        <taxon>Roseovarius</taxon>
    </lineage>
</organism>
<keyword evidence="1" id="KW-0732">Signal</keyword>
<feature type="chain" id="PRO_5012371987" evidence="1">
    <location>
        <begin position="19"/>
        <end position="342"/>
    </location>
</feature>
<dbReference type="InterPro" id="IPR001907">
    <property type="entry name" value="ClpP"/>
</dbReference>
<reference evidence="2 3" key="1">
    <citation type="submission" date="2017-03" db="EMBL/GenBank/DDBJ databases">
        <authorList>
            <person name="Afonso C.L."/>
            <person name="Miller P.J."/>
            <person name="Scott M.A."/>
            <person name="Spackman E."/>
            <person name="Goraichik I."/>
            <person name="Dimitrov K.M."/>
            <person name="Suarez D.L."/>
            <person name="Swayne D.E."/>
        </authorList>
    </citation>
    <scope>NUCLEOTIDE SEQUENCE [LARGE SCALE GENOMIC DNA]</scope>
    <source>
        <strain evidence="2 3">CECT 7450</strain>
    </source>
</reference>
<name>A0A1X6YD81_9RHOB</name>
<protein>
    <submittedName>
        <fullName evidence="2">Uncharacterized protein</fullName>
    </submittedName>
</protein>
<dbReference type="GO" id="GO:0004176">
    <property type="term" value="F:ATP-dependent peptidase activity"/>
    <property type="evidence" value="ECO:0007669"/>
    <property type="project" value="InterPro"/>
</dbReference>
<dbReference type="EMBL" id="FWFX01000002">
    <property type="protein sequence ID" value="SLN17827.1"/>
    <property type="molecule type" value="Genomic_DNA"/>
</dbReference>
<dbReference type="AlphaFoldDB" id="A0A1X6YD81"/>
<dbReference type="PRINTS" id="PR00127">
    <property type="entry name" value="CLPPROTEASEP"/>
</dbReference>
<evidence type="ECO:0000256" key="1">
    <source>
        <dbReference type="SAM" id="SignalP"/>
    </source>
</evidence>
<dbReference type="SUPFAM" id="SSF52096">
    <property type="entry name" value="ClpP/crotonase"/>
    <property type="match status" value="1"/>
</dbReference>
<gene>
    <name evidence="2" type="ORF">ROA7450_00556</name>
</gene>